<dbReference type="Gene3D" id="2.40.160.130">
    <property type="entry name" value="Capsule assembly protein Wzi"/>
    <property type="match status" value="1"/>
</dbReference>
<dbReference type="Proteomes" id="UP001232493">
    <property type="component" value="Chromosome"/>
</dbReference>
<sequence>MKKIFLIILLFIFSLTVFSFYFENNIDYKIYIVERMLNGEVLETAISPYPSDKKLNTNVVFQIPYFYTNNYELIPIFEIKNNKSGLKLDITKGCNFKLEMYYGEKINTFWFVLGRYKTDWSLLEHGVFFSDSLPYVNGITGGFTTNFLLGDMGIYFGAYSFNPYLTEEELKIQKMHIDGNSDRRSINEGYYDPYKTLLIHRLDLKPIKFFRVSINELNLIGGKFPDLVDLNFMNILHNTYGEGYSNALFAIDGELVPLKGLKLYGEFAMDDFVVPLTEAGAESYKPTAFAWGYGIKLAFKRNNSYYIAKYENYKIYSWMYNRWQELLKFTGRYIDDKIYDIPMGYDYGSGIESQLISLEYIKNMIDVKLMFEQVIQGEINLNTSYFDTDLKGNTETWEGPYGKTKEYYYTTINLNINNFLFNVKLEKTNIVEYNLNYIIKF</sequence>
<proteinExistence type="predicted"/>
<protein>
    <submittedName>
        <fullName evidence="1">Uncharacterized protein</fullName>
    </submittedName>
</protein>
<gene>
    <name evidence="1" type="ORF">JRV97_00375</name>
</gene>
<keyword evidence="2" id="KW-1185">Reference proteome</keyword>
<dbReference type="RefSeq" id="WP_280999143.1">
    <property type="nucleotide sequence ID" value="NZ_CP069362.1"/>
</dbReference>
<accession>A0ABY8PQX8</accession>
<dbReference type="InterPro" id="IPR038636">
    <property type="entry name" value="Wzi_sf"/>
</dbReference>
<organism evidence="1 2">
    <name type="scientific">Marinitoga aeolica</name>
    <dbReference type="NCBI Taxonomy" id="2809031"/>
    <lineage>
        <taxon>Bacteria</taxon>
        <taxon>Thermotogati</taxon>
        <taxon>Thermotogota</taxon>
        <taxon>Thermotogae</taxon>
        <taxon>Petrotogales</taxon>
        <taxon>Petrotogaceae</taxon>
        <taxon>Marinitoga</taxon>
    </lineage>
</organism>
<name>A0ABY8PQX8_9BACT</name>
<reference evidence="1 2" key="1">
    <citation type="submission" date="2021-02" db="EMBL/GenBank/DDBJ databases">
        <title>Characterization of Marinitoga sp. nov. str. BP5-C20A.</title>
        <authorList>
            <person name="Erauso G."/>
            <person name="Postec A."/>
        </authorList>
    </citation>
    <scope>NUCLEOTIDE SEQUENCE [LARGE SCALE GENOMIC DNA]</scope>
    <source>
        <strain evidence="1 2">BP5-C20A</strain>
    </source>
</reference>
<evidence type="ECO:0000313" key="1">
    <source>
        <dbReference type="EMBL" id="WGS65044.1"/>
    </source>
</evidence>
<dbReference type="EMBL" id="CP069362">
    <property type="protein sequence ID" value="WGS65044.1"/>
    <property type="molecule type" value="Genomic_DNA"/>
</dbReference>
<evidence type="ECO:0000313" key="2">
    <source>
        <dbReference type="Proteomes" id="UP001232493"/>
    </source>
</evidence>